<dbReference type="EMBL" id="JBHSYS010000004">
    <property type="protein sequence ID" value="MFC6959575.1"/>
    <property type="molecule type" value="Genomic_DNA"/>
</dbReference>
<dbReference type="InterPro" id="IPR008613">
    <property type="entry name" value="Excalibur_Ca-bd_domain"/>
</dbReference>
<reference evidence="4" key="1">
    <citation type="journal article" date="2019" name="Int. J. Syst. Evol. Microbiol.">
        <title>The Global Catalogue of Microorganisms (GCM) 10K type strain sequencing project: providing services to taxonomists for standard genome sequencing and annotation.</title>
        <authorList>
            <consortium name="The Broad Institute Genomics Platform"/>
            <consortium name="The Broad Institute Genome Sequencing Center for Infectious Disease"/>
            <person name="Wu L."/>
            <person name="Ma J."/>
        </authorList>
    </citation>
    <scope>NUCLEOTIDE SEQUENCE [LARGE SCALE GENOMIC DNA]</scope>
    <source>
        <strain evidence="4">KACC 12634</strain>
    </source>
</reference>
<comment type="caution">
    <text evidence="3">The sequence shown here is derived from an EMBL/GenBank/DDBJ whole genome shotgun (WGS) entry which is preliminary data.</text>
</comment>
<name>A0ABW2DB24_9ACTN</name>
<dbReference type="SMART" id="SM00894">
    <property type="entry name" value="Excalibur"/>
    <property type="match status" value="2"/>
</dbReference>
<protein>
    <submittedName>
        <fullName evidence="3">Excalibur calcium-binding domain-containing protein</fullName>
    </submittedName>
</protein>
<feature type="region of interest" description="Disordered" evidence="1">
    <location>
        <begin position="1"/>
        <end position="22"/>
    </location>
</feature>
<dbReference type="Proteomes" id="UP001596470">
    <property type="component" value="Unassembled WGS sequence"/>
</dbReference>
<keyword evidence="4" id="KW-1185">Reference proteome</keyword>
<feature type="compositionally biased region" description="Polar residues" evidence="1">
    <location>
        <begin position="58"/>
        <end position="74"/>
    </location>
</feature>
<organism evidence="3 4">
    <name type="scientific">Glycomyces mayteni</name>
    <dbReference type="NCBI Taxonomy" id="543887"/>
    <lineage>
        <taxon>Bacteria</taxon>
        <taxon>Bacillati</taxon>
        <taxon>Actinomycetota</taxon>
        <taxon>Actinomycetes</taxon>
        <taxon>Glycomycetales</taxon>
        <taxon>Glycomycetaceae</taxon>
        <taxon>Glycomyces</taxon>
    </lineage>
</organism>
<proteinExistence type="predicted"/>
<gene>
    <name evidence="3" type="ORF">ACFQS3_20470</name>
</gene>
<feature type="compositionally biased region" description="Gly residues" evidence="1">
    <location>
        <begin position="144"/>
        <end position="158"/>
    </location>
</feature>
<feature type="compositionally biased region" description="Basic and acidic residues" evidence="1">
    <location>
        <begin position="182"/>
        <end position="204"/>
    </location>
</feature>
<feature type="compositionally biased region" description="Basic and acidic residues" evidence="1">
    <location>
        <begin position="120"/>
        <end position="135"/>
    </location>
</feature>
<dbReference type="RefSeq" id="WP_382345597.1">
    <property type="nucleotide sequence ID" value="NZ_JBHMBP010000001.1"/>
</dbReference>
<feature type="compositionally biased region" description="Acidic residues" evidence="1">
    <location>
        <begin position="91"/>
        <end position="104"/>
    </location>
</feature>
<accession>A0ABW2DB24</accession>
<feature type="region of interest" description="Disordered" evidence="1">
    <location>
        <begin position="43"/>
        <end position="204"/>
    </location>
</feature>
<sequence length="204" mass="20551">MSTPSAQGPVKGRKGTWSNPSTPQIVALAISGTALMLCCASTLGSMVGNGDEPETPTEVATESESVSTAPTTEGPTFWGLTEEPSSAAPEPEPEPTTEEAEEVYYENCDAARAAGAAPVREGDPGYRSGLDRDGDGIGCEDSSSGGGSDSGGDSGGGSDDGDDSSSVYYENCDAVRAAGADPIHRGDPGYRSGLDRDGDGVGCE</sequence>
<feature type="domain" description="Excalibur calcium-binding" evidence="2">
    <location>
        <begin position="104"/>
        <end position="140"/>
    </location>
</feature>
<evidence type="ECO:0000259" key="2">
    <source>
        <dbReference type="SMART" id="SM00894"/>
    </source>
</evidence>
<feature type="domain" description="Excalibur calcium-binding" evidence="2">
    <location>
        <begin position="168"/>
        <end position="204"/>
    </location>
</feature>
<evidence type="ECO:0000313" key="4">
    <source>
        <dbReference type="Proteomes" id="UP001596470"/>
    </source>
</evidence>
<evidence type="ECO:0000256" key="1">
    <source>
        <dbReference type="SAM" id="MobiDB-lite"/>
    </source>
</evidence>
<dbReference type="Pfam" id="PF05901">
    <property type="entry name" value="Excalibur"/>
    <property type="match status" value="2"/>
</dbReference>
<evidence type="ECO:0000313" key="3">
    <source>
        <dbReference type="EMBL" id="MFC6959575.1"/>
    </source>
</evidence>